<evidence type="ECO:0000259" key="1">
    <source>
        <dbReference type="PROSITE" id="PS51340"/>
    </source>
</evidence>
<keyword evidence="3" id="KW-1185">Reference proteome</keyword>
<dbReference type="EMBL" id="JBHSKD010000002">
    <property type="protein sequence ID" value="MFC5175337.1"/>
    <property type="molecule type" value="Genomic_DNA"/>
</dbReference>
<name>A0ABW0BEC9_9ACTN</name>
<dbReference type="SUPFAM" id="SSF50800">
    <property type="entry name" value="PK beta-barrel domain-like"/>
    <property type="match status" value="1"/>
</dbReference>
<organism evidence="2 3">
    <name type="scientific">Nocardioides taihuensis</name>
    <dbReference type="NCBI Taxonomy" id="1835606"/>
    <lineage>
        <taxon>Bacteria</taxon>
        <taxon>Bacillati</taxon>
        <taxon>Actinomycetota</taxon>
        <taxon>Actinomycetes</taxon>
        <taxon>Propionibacteriales</taxon>
        <taxon>Nocardioidaceae</taxon>
        <taxon>Nocardioides</taxon>
    </lineage>
</organism>
<dbReference type="InterPro" id="IPR011037">
    <property type="entry name" value="Pyrv_Knase-like_insert_dom_sf"/>
</dbReference>
<reference evidence="3" key="1">
    <citation type="journal article" date="2019" name="Int. J. Syst. Evol. Microbiol.">
        <title>The Global Catalogue of Microorganisms (GCM) 10K type strain sequencing project: providing services to taxonomists for standard genome sequencing and annotation.</title>
        <authorList>
            <consortium name="The Broad Institute Genomics Platform"/>
            <consortium name="The Broad Institute Genome Sequencing Center for Infectious Disease"/>
            <person name="Wu L."/>
            <person name="Ma J."/>
        </authorList>
    </citation>
    <scope>NUCLEOTIDE SEQUENCE [LARGE SCALE GENOMIC DNA]</scope>
    <source>
        <strain evidence="3">DFY41</strain>
    </source>
</reference>
<gene>
    <name evidence="2" type="ORF">ACFPGP_01555</name>
</gene>
<dbReference type="RefSeq" id="WP_378585940.1">
    <property type="nucleotide sequence ID" value="NZ_JBHSKD010000002.1"/>
</dbReference>
<comment type="caution">
    <text evidence="2">The sequence shown here is derived from an EMBL/GenBank/DDBJ whole genome shotgun (WGS) entry which is preliminary data.</text>
</comment>
<dbReference type="SUPFAM" id="SSF141673">
    <property type="entry name" value="MOSC N-terminal domain-like"/>
    <property type="match status" value="1"/>
</dbReference>
<dbReference type="Pfam" id="PF03473">
    <property type="entry name" value="MOSC"/>
    <property type="match status" value="1"/>
</dbReference>
<accession>A0ABW0BEC9</accession>
<evidence type="ECO:0000313" key="3">
    <source>
        <dbReference type="Proteomes" id="UP001596087"/>
    </source>
</evidence>
<protein>
    <submittedName>
        <fullName evidence="2">MOSC domain-containing protein</fullName>
    </submittedName>
</protein>
<sequence>MDPAYRVTRLSTTPVKGLALHHPDSIELTSDGALGDRVFFLVDDHGEVQSCTANRGLFGLTAAYDSASRRLAITRGQEVVIEGVAEPGPAVTVDLWGVRTVVADTVADPAWSALFSDLVGKPVRFLHARGSAYDVWPVTLVGTASLDELARHGADGLDARRFRMLVEFSGGDPHVEDSWAGSLLEVGGAVVRAGGPVKRCAATTRDPDSGEVDLQTLRLITSYRGRQESEFGVGAHFGVYGEVVEPGRVSLGDRLTPVGDA</sequence>
<proteinExistence type="predicted"/>
<dbReference type="PROSITE" id="PS51340">
    <property type="entry name" value="MOSC"/>
    <property type="match status" value="1"/>
</dbReference>
<dbReference type="InterPro" id="IPR005302">
    <property type="entry name" value="MoCF_Sase_C"/>
</dbReference>
<feature type="domain" description="MOSC" evidence="1">
    <location>
        <begin position="104"/>
        <end position="258"/>
    </location>
</feature>
<dbReference type="Proteomes" id="UP001596087">
    <property type="component" value="Unassembled WGS sequence"/>
</dbReference>
<evidence type="ECO:0000313" key="2">
    <source>
        <dbReference type="EMBL" id="MFC5175337.1"/>
    </source>
</evidence>